<feature type="non-terminal residue" evidence="6">
    <location>
        <position position="608"/>
    </location>
</feature>
<dbReference type="InterPro" id="IPR000504">
    <property type="entry name" value="RRM_dom"/>
</dbReference>
<dbReference type="InterPro" id="IPR035979">
    <property type="entry name" value="RBD_domain_sf"/>
</dbReference>
<feature type="compositionally biased region" description="Low complexity" evidence="4">
    <location>
        <begin position="93"/>
        <end position="111"/>
    </location>
</feature>
<evidence type="ECO:0000259" key="5">
    <source>
        <dbReference type="PROSITE" id="PS50102"/>
    </source>
</evidence>
<feature type="compositionally biased region" description="Polar residues" evidence="4">
    <location>
        <begin position="293"/>
        <end position="306"/>
    </location>
</feature>
<dbReference type="InterPro" id="IPR012677">
    <property type="entry name" value="Nucleotide-bd_a/b_plait_sf"/>
</dbReference>
<dbReference type="SUPFAM" id="SSF54928">
    <property type="entry name" value="RNA-binding domain, RBD"/>
    <property type="match status" value="1"/>
</dbReference>
<evidence type="ECO:0000256" key="4">
    <source>
        <dbReference type="SAM" id="MobiDB-lite"/>
    </source>
</evidence>
<feature type="region of interest" description="Disordered" evidence="4">
    <location>
        <begin position="547"/>
        <end position="578"/>
    </location>
</feature>
<evidence type="ECO:0000256" key="2">
    <source>
        <dbReference type="ARBA" id="ARBA00022884"/>
    </source>
</evidence>
<protein>
    <recommendedName>
        <fullName evidence="5">RRM domain-containing protein</fullName>
    </recommendedName>
</protein>
<comment type="caution">
    <text evidence="6">The sequence shown here is derived from an EMBL/GenBank/DDBJ whole genome shotgun (WGS) entry which is preliminary data.</text>
</comment>
<proteinExistence type="predicted"/>
<feature type="compositionally biased region" description="Low complexity" evidence="4">
    <location>
        <begin position="349"/>
        <end position="375"/>
    </location>
</feature>
<gene>
    <name evidence="6" type="ORF">V5O48_008931</name>
</gene>
<evidence type="ECO:0000256" key="1">
    <source>
        <dbReference type="ARBA" id="ARBA00022737"/>
    </source>
</evidence>
<dbReference type="Proteomes" id="UP001465976">
    <property type="component" value="Unassembled WGS sequence"/>
</dbReference>
<evidence type="ECO:0000256" key="3">
    <source>
        <dbReference type="PROSITE-ProRule" id="PRU00176"/>
    </source>
</evidence>
<dbReference type="PROSITE" id="PS50102">
    <property type="entry name" value="RRM"/>
    <property type="match status" value="1"/>
</dbReference>
<evidence type="ECO:0000313" key="7">
    <source>
        <dbReference type="Proteomes" id="UP001465976"/>
    </source>
</evidence>
<feature type="compositionally biased region" description="Polar residues" evidence="4">
    <location>
        <begin position="226"/>
        <end position="240"/>
    </location>
</feature>
<accession>A0ABR3FCL1</accession>
<feature type="domain" description="RRM" evidence="5">
    <location>
        <begin position="468"/>
        <end position="542"/>
    </location>
</feature>
<feature type="region of interest" description="Disordered" evidence="4">
    <location>
        <begin position="93"/>
        <end position="137"/>
    </location>
</feature>
<feature type="region of interest" description="Disordered" evidence="4">
    <location>
        <begin position="439"/>
        <end position="463"/>
    </location>
</feature>
<sequence>MSLNIANDNVDTAANSANSNNTSLSPARAPPSPPDSPKYRSNTSNTASCTSPRVSLSPSSASIQPLHTAPVPPSSTLQQHNPATLDAAISTVLPSSPSSRSTASYRSASVSPNPMAALHRATRRDQDASDASIEAGSDISAGDVAEARGLMRSLGFGSPISSPPPGVNRTQSTCLSFFNYLLHDDCQLTMCIRCSLPDVSLEDGEIREDAARQSNTAATAMARSPGSASLFSTSAVSRSPRQVRHSTQRLRNESQNGSAIPSSPEVMPTILPGKDLDSLPGYRHGSLMLNSSPYDVDSSQSNTPVGNLTPVPIPTTAGSQKVNGQNVDATGSSATPMAASISTSSVMSSLPSATSTLSSLSSTSSFHTASSSTTSIPTLASTSVSSVADQALCAPQHQQASPVPMQSQIVVSESGTIQLPPPGAPASGSSTLNPRAAEHIPGSNVASGLAPSESTLSDGFSSDQNKTSNVYINGLPPHYPEDQLFELAAPFGEIRSVRSFTRHVGEKESGYGFVLFETVEAAEKCIQTLRKFRNLHPTFSKQVHKIPGIPFTQQEDDDKSQPDTAPAGAMLSNATSEPVTFKNKMERLADPGSTNLYIEGLPLSIDEP</sequence>
<feature type="region of interest" description="Disordered" evidence="4">
    <location>
        <begin position="220"/>
        <end position="267"/>
    </location>
</feature>
<dbReference type="SMART" id="SM00360">
    <property type="entry name" value="RRM"/>
    <property type="match status" value="1"/>
</dbReference>
<reference evidence="6 7" key="1">
    <citation type="submission" date="2024-02" db="EMBL/GenBank/DDBJ databases">
        <title>A draft genome for the cacao thread blight pathogen Marasmius crinis-equi.</title>
        <authorList>
            <person name="Cohen S.P."/>
            <person name="Baruah I.K."/>
            <person name="Amoako-Attah I."/>
            <person name="Bukari Y."/>
            <person name="Meinhardt L.W."/>
            <person name="Bailey B.A."/>
        </authorList>
    </citation>
    <scope>NUCLEOTIDE SEQUENCE [LARGE SCALE GENOMIC DNA]</scope>
    <source>
        <strain evidence="6 7">GH-76</strain>
    </source>
</reference>
<dbReference type="PANTHER" id="PTHR24012">
    <property type="entry name" value="RNA BINDING PROTEIN"/>
    <property type="match status" value="1"/>
</dbReference>
<dbReference type="Gene3D" id="3.30.70.330">
    <property type="match status" value="1"/>
</dbReference>
<dbReference type="Pfam" id="PF00076">
    <property type="entry name" value="RRM_1"/>
    <property type="match status" value="1"/>
</dbReference>
<name>A0ABR3FCL1_9AGAR</name>
<feature type="compositionally biased region" description="Low complexity" evidence="4">
    <location>
        <begin position="48"/>
        <end position="62"/>
    </location>
</feature>
<feature type="compositionally biased region" description="Polar residues" evidence="4">
    <location>
        <begin position="316"/>
        <end position="335"/>
    </location>
</feature>
<feature type="region of interest" description="Disordered" evidence="4">
    <location>
        <begin position="293"/>
        <end position="335"/>
    </location>
</feature>
<feature type="region of interest" description="Disordered" evidence="4">
    <location>
        <begin position="349"/>
        <end position="376"/>
    </location>
</feature>
<keyword evidence="1" id="KW-0677">Repeat</keyword>
<feature type="compositionally biased region" description="Polar residues" evidence="4">
    <location>
        <begin position="452"/>
        <end position="463"/>
    </location>
</feature>
<evidence type="ECO:0000313" key="6">
    <source>
        <dbReference type="EMBL" id="KAL0573021.1"/>
    </source>
</evidence>
<keyword evidence="2 3" id="KW-0694">RNA-binding</keyword>
<organism evidence="6 7">
    <name type="scientific">Marasmius crinis-equi</name>
    <dbReference type="NCBI Taxonomy" id="585013"/>
    <lineage>
        <taxon>Eukaryota</taxon>
        <taxon>Fungi</taxon>
        <taxon>Dikarya</taxon>
        <taxon>Basidiomycota</taxon>
        <taxon>Agaricomycotina</taxon>
        <taxon>Agaricomycetes</taxon>
        <taxon>Agaricomycetidae</taxon>
        <taxon>Agaricales</taxon>
        <taxon>Marasmiineae</taxon>
        <taxon>Marasmiaceae</taxon>
        <taxon>Marasmius</taxon>
    </lineage>
</organism>
<feature type="region of interest" description="Disordered" evidence="4">
    <location>
        <begin position="1"/>
        <end position="79"/>
    </location>
</feature>
<feature type="compositionally biased region" description="Low complexity" evidence="4">
    <location>
        <begin position="1"/>
        <end position="27"/>
    </location>
</feature>
<keyword evidence="7" id="KW-1185">Reference proteome</keyword>
<dbReference type="EMBL" id="JBAHYK010000554">
    <property type="protein sequence ID" value="KAL0573021.1"/>
    <property type="molecule type" value="Genomic_DNA"/>
</dbReference>